<name>A0A0G4HXR7_9ALVE</name>
<reference evidence="2" key="1">
    <citation type="submission" date="2014-11" db="EMBL/GenBank/DDBJ databases">
        <authorList>
            <person name="Otto D Thomas"/>
            <person name="Naeem Raeece"/>
        </authorList>
    </citation>
    <scope>NUCLEOTIDE SEQUENCE</scope>
</reference>
<feature type="signal peptide" evidence="1">
    <location>
        <begin position="1"/>
        <end position="22"/>
    </location>
</feature>
<sequence>MPSLFALTCLVALAVTFKPSSGLTAKKWTSASSPPSVLELKDGTKKVCLYKGERCQGEAVKCFEEGKCYSKEDLDLELVQQESGSAAPVFQTVEWEFEAYYGDKYKCGLVLFSDEACTTKVGEIPSPVSILPLNKCDLVAGGASALLSG</sequence>
<gene>
    <name evidence="2" type="ORF">Cvel_9328</name>
</gene>
<keyword evidence="1" id="KW-0732">Signal</keyword>
<organism evidence="2">
    <name type="scientific">Chromera velia CCMP2878</name>
    <dbReference type="NCBI Taxonomy" id="1169474"/>
    <lineage>
        <taxon>Eukaryota</taxon>
        <taxon>Sar</taxon>
        <taxon>Alveolata</taxon>
        <taxon>Colpodellida</taxon>
        <taxon>Chromeraceae</taxon>
        <taxon>Chromera</taxon>
    </lineage>
</organism>
<proteinExistence type="predicted"/>
<feature type="chain" id="PRO_5005191907" evidence="1">
    <location>
        <begin position="23"/>
        <end position="149"/>
    </location>
</feature>
<dbReference type="VEuPathDB" id="CryptoDB:Cvel_9328"/>
<evidence type="ECO:0000313" key="2">
    <source>
        <dbReference type="EMBL" id="CEM49304.1"/>
    </source>
</evidence>
<protein>
    <submittedName>
        <fullName evidence="2">Uncharacterized protein</fullName>
    </submittedName>
</protein>
<evidence type="ECO:0000256" key="1">
    <source>
        <dbReference type="SAM" id="SignalP"/>
    </source>
</evidence>
<accession>A0A0G4HXR7</accession>
<dbReference type="AlphaFoldDB" id="A0A0G4HXR7"/>
<dbReference type="EMBL" id="CDMZ01004295">
    <property type="protein sequence ID" value="CEM49304.1"/>
    <property type="molecule type" value="Genomic_DNA"/>
</dbReference>